<proteinExistence type="predicted"/>
<name>A0A9W8ZPI0_9AGAR</name>
<gene>
    <name evidence="3" type="ORF">C8J55DRAFT_494311</name>
</gene>
<dbReference type="PANTHER" id="PTHR31503">
    <property type="entry name" value="VACUOLAR CALCIUM ION TRANSPORTER"/>
    <property type="match status" value="1"/>
</dbReference>
<dbReference type="AlphaFoldDB" id="A0A9W8ZPI0"/>
<evidence type="ECO:0000313" key="3">
    <source>
        <dbReference type="EMBL" id="KAJ4463591.1"/>
    </source>
</evidence>
<comment type="caution">
    <text evidence="3">The sequence shown here is derived from an EMBL/GenBank/DDBJ whole genome shotgun (WGS) entry which is preliminary data.</text>
</comment>
<evidence type="ECO:0000256" key="1">
    <source>
        <dbReference type="ARBA" id="ARBA00023065"/>
    </source>
</evidence>
<accession>A0A9W8ZPI0</accession>
<evidence type="ECO:0008006" key="5">
    <source>
        <dbReference type="Google" id="ProtNLM"/>
    </source>
</evidence>
<dbReference type="GO" id="GO:0006874">
    <property type="term" value="P:intracellular calcium ion homeostasis"/>
    <property type="evidence" value="ECO:0007669"/>
    <property type="project" value="TreeGrafter"/>
</dbReference>
<dbReference type="Proteomes" id="UP001150238">
    <property type="component" value="Unassembled WGS sequence"/>
</dbReference>
<dbReference type="GO" id="GO:0000329">
    <property type="term" value="C:fungal-type vacuole membrane"/>
    <property type="evidence" value="ECO:0007669"/>
    <property type="project" value="TreeGrafter"/>
</dbReference>
<keyword evidence="1" id="KW-0406">Ion transport</keyword>
<keyword evidence="2" id="KW-0732">Signal</keyword>
<sequence length="243" mass="26468">MFSSLSLLALAPLEGLVECGGEQMSLYCGKDVGDLIVVTLSNSVEASLAFVLFTKCELRLLQFTLIGVTLLHLLLVPGVTFTIGGAKLVYQELNPHIAQLNHTLLTTSLFRALPDAPAAIIEEEQDLLVKEPEVNSWLADSVDIVRAEGRIPEEVPCNNKPMSLLFGEWVNGGGMNVMVENDRFEVIILVGTCFLMNYVTADVETNWAEGATMVSFYVNMIVKYHSFSLVATARLPATPADSS</sequence>
<reference evidence="3" key="2">
    <citation type="journal article" date="2023" name="Proc. Natl. Acad. Sci. U.S.A.">
        <title>A global phylogenomic analysis of the shiitake genus Lentinula.</title>
        <authorList>
            <person name="Sierra-Patev S."/>
            <person name="Min B."/>
            <person name="Naranjo-Ortiz M."/>
            <person name="Looney B."/>
            <person name="Konkel Z."/>
            <person name="Slot J.C."/>
            <person name="Sakamoto Y."/>
            <person name="Steenwyk J.L."/>
            <person name="Rokas A."/>
            <person name="Carro J."/>
            <person name="Camarero S."/>
            <person name="Ferreira P."/>
            <person name="Molpeceres G."/>
            <person name="Ruiz-Duenas F.J."/>
            <person name="Serrano A."/>
            <person name="Henrissat B."/>
            <person name="Drula E."/>
            <person name="Hughes K.W."/>
            <person name="Mata J.L."/>
            <person name="Ishikawa N.K."/>
            <person name="Vargas-Isla R."/>
            <person name="Ushijima S."/>
            <person name="Smith C.A."/>
            <person name="Donoghue J."/>
            <person name="Ahrendt S."/>
            <person name="Andreopoulos W."/>
            <person name="He G."/>
            <person name="LaButti K."/>
            <person name="Lipzen A."/>
            <person name="Ng V."/>
            <person name="Riley R."/>
            <person name="Sandor L."/>
            <person name="Barry K."/>
            <person name="Martinez A.T."/>
            <person name="Xiao Y."/>
            <person name="Gibbons J.G."/>
            <person name="Terashima K."/>
            <person name="Grigoriev I.V."/>
            <person name="Hibbett D."/>
        </authorList>
    </citation>
    <scope>NUCLEOTIDE SEQUENCE</scope>
    <source>
        <strain evidence="3">Sp2 HRB7682 ss15</strain>
    </source>
</reference>
<keyword evidence="1" id="KW-0813">Transport</keyword>
<dbReference type="EMBL" id="JANVFS010000069">
    <property type="protein sequence ID" value="KAJ4463591.1"/>
    <property type="molecule type" value="Genomic_DNA"/>
</dbReference>
<feature type="chain" id="PRO_5040803207" description="Sodium/calcium exchanger membrane region domain-containing protein" evidence="2">
    <location>
        <begin position="20"/>
        <end position="243"/>
    </location>
</feature>
<protein>
    <recommendedName>
        <fullName evidence="5">Sodium/calcium exchanger membrane region domain-containing protein</fullName>
    </recommendedName>
</protein>
<evidence type="ECO:0000313" key="4">
    <source>
        <dbReference type="Proteomes" id="UP001150238"/>
    </source>
</evidence>
<organism evidence="3 4">
    <name type="scientific">Lentinula lateritia</name>
    <dbReference type="NCBI Taxonomy" id="40482"/>
    <lineage>
        <taxon>Eukaryota</taxon>
        <taxon>Fungi</taxon>
        <taxon>Dikarya</taxon>
        <taxon>Basidiomycota</taxon>
        <taxon>Agaricomycotina</taxon>
        <taxon>Agaricomycetes</taxon>
        <taxon>Agaricomycetidae</taxon>
        <taxon>Agaricales</taxon>
        <taxon>Marasmiineae</taxon>
        <taxon>Omphalotaceae</taxon>
        <taxon>Lentinula</taxon>
    </lineage>
</organism>
<dbReference type="GO" id="GO:0015369">
    <property type="term" value="F:calcium:proton antiporter activity"/>
    <property type="evidence" value="ECO:0007669"/>
    <property type="project" value="TreeGrafter"/>
</dbReference>
<dbReference type="PANTHER" id="PTHR31503:SF20">
    <property type="entry name" value="CA(2+)_H(+) EXCHANGER, PUTATIVE (EUROFUNG)-RELATED"/>
    <property type="match status" value="1"/>
</dbReference>
<reference evidence="3" key="1">
    <citation type="submission" date="2022-08" db="EMBL/GenBank/DDBJ databases">
        <authorList>
            <consortium name="DOE Joint Genome Institute"/>
            <person name="Min B."/>
            <person name="Riley R."/>
            <person name="Sierra-Patev S."/>
            <person name="Naranjo-Ortiz M."/>
            <person name="Looney B."/>
            <person name="Konkel Z."/>
            <person name="Slot J.C."/>
            <person name="Sakamoto Y."/>
            <person name="Steenwyk J.L."/>
            <person name="Rokas A."/>
            <person name="Carro J."/>
            <person name="Camarero S."/>
            <person name="Ferreira P."/>
            <person name="Molpeceres G."/>
            <person name="Ruiz-Duenas F.J."/>
            <person name="Serrano A."/>
            <person name="Henrissat B."/>
            <person name="Drula E."/>
            <person name="Hughes K.W."/>
            <person name="Mata J.L."/>
            <person name="Ishikawa N.K."/>
            <person name="Vargas-Isla R."/>
            <person name="Ushijima S."/>
            <person name="Smith C.A."/>
            <person name="Ahrendt S."/>
            <person name="Andreopoulos W."/>
            <person name="He G."/>
            <person name="Labutti K."/>
            <person name="Lipzen A."/>
            <person name="Ng V."/>
            <person name="Sandor L."/>
            <person name="Barry K."/>
            <person name="Martinez A.T."/>
            <person name="Xiao Y."/>
            <person name="Gibbons J.G."/>
            <person name="Terashima K."/>
            <person name="Hibbett D.S."/>
            <person name="Grigoriev I.V."/>
        </authorList>
    </citation>
    <scope>NUCLEOTIDE SEQUENCE</scope>
    <source>
        <strain evidence="3">Sp2 HRB7682 ss15</strain>
    </source>
</reference>
<evidence type="ECO:0000256" key="2">
    <source>
        <dbReference type="SAM" id="SignalP"/>
    </source>
</evidence>
<feature type="signal peptide" evidence="2">
    <location>
        <begin position="1"/>
        <end position="19"/>
    </location>
</feature>
<dbReference type="InterPro" id="IPR004713">
    <property type="entry name" value="CaH_exchang"/>
</dbReference>